<dbReference type="CDD" id="cd02517">
    <property type="entry name" value="CMP-KDO-Synthetase"/>
    <property type="match status" value="1"/>
</dbReference>
<keyword evidence="3" id="KW-0448">Lipopolysaccharide biosynthesis</keyword>
<dbReference type="GO" id="GO:0005829">
    <property type="term" value="C:cytosol"/>
    <property type="evidence" value="ECO:0007669"/>
    <property type="project" value="TreeGrafter"/>
</dbReference>
<evidence type="ECO:0000256" key="2">
    <source>
        <dbReference type="ARBA" id="ARBA00022695"/>
    </source>
</evidence>
<dbReference type="EMBL" id="LO017727">
    <property type="protein sequence ID" value="CRH05840.1"/>
    <property type="molecule type" value="Genomic_DNA"/>
</dbReference>
<sequence length="251" mass="27711">MSDQDAVQCLAVIPARWASSRFPGKPVTLIAGKMMIERVWQRTCQASHVDAVVVATDDTRIAEACEARGIPWVMTASDHATGTDRLAEVAQKRTARFYLNVQGDEPLIDPQTIDAVAKRLINAAEQGIEVATAYMDGASEEQKTSPSTVHLVPTLDQCVLTFSRLPVPHPFQAPFDHKVHVGLYGYTKASLERFAQWSRGPVEQAESIEPLRFLERGERIACVPVPSRSIGVDHPEDVVKVEAMLRERGLE</sequence>
<keyword evidence="1 5" id="KW-0808">Transferase</keyword>
<gene>
    <name evidence="5" type="primary">kdsB</name>
    <name evidence="5" type="ORF">MAGMO_1656</name>
</gene>
<organism evidence="5">
    <name type="scientific">Magnetococcus massalia (strain MO-1)</name>
    <dbReference type="NCBI Taxonomy" id="451514"/>
    <lineage>
        <taxon>Bacteria</taxon>
        <taxon>Pseudomonadati</taxon>
        <taxon>Pseudomonadota</taxon>
        <taxon>Magnetococcia</taxon>
        <taxon>Magnetococcales</taxon>
        <taxon>Magnetococcaceae</taxon>
        <taxon>Magnetococcus</taxon>
    </lineage>
</organism>
<dbReference type="PANTHER" id="PTHR42866">
    <property type="entry name" value="3-DEOXY-MANNO-OCTULOSONATE CYTIDYLYLTRANSFERASE"/>
    <property type="match status" value="1"/>
</dbReference>
<dbReference type="NCBIfam" id="TIGR00466">
    <property type="entry name" value="kdsB"/>
    <property type="match status" value="1"/>
</dbReference>
<keyword evidence="2 5" id="KW-0548">Nucleotidyltransferase</keyword>
<dbReference type="InterPro" id="IPR004528">
    <property type="entry name" value="KdsB"/>
</dbReference>
<dbReference type="EC" id="2.7.7.38" evidence="5"/>
<dbReference type="Gene3D" id="3.90.550.10">
    <property type="entry name" value="Spore Coat Polysaccharide Biosynthesis Protein SpsA, Chain A"/>
    <property type="match status" value="1"/>
</dbReference>
<dbReference type="NCBIfam" id="NF003952">
    <property type="entry name" value="PRK05450.1-5"/>
    <property type="match status" value="1"/>
</dbReference>
<dbReference type="SUPFAM" id="SSF53448">
    <property type="entry name" value="Nucleotide-diphospho-sugar transferases"/>
    <property type="match status" value="1"/>
</dbReference>
<dbReference type="GO" id="GO:0009103">
    <property type="term" value="P:lipopolysaccharide biosynthetic process"/>
    <property type="evidence" value="ECO:0007669"/>
    <property type="project" value="UniProtKB-KW"/>
</dbReference>
<accession>A0A1S7LFV9</accession>
<dbReference type="GO" id="GO:0008690">
    <property type="term" value="F:3-deoxy-manno-octulosonate cytidylyltransferase activity"/>
    <property type="evidence" value="ECO:0007669"/>
    <property type="project" value="UniProtKB-EC"/>
</dbReference>
<dbReference type="PANTHER" id="PTHR42866:SF2">
    <property type="entry name" value="3-DEOXY-MANNO-OCTULOSONATE CYTIDYLYLTRANSFERASE, MITOCHONDRIAL"/>
    <property type="match status" value="1"/>
</dbReference>
<evidence type="ECO:0000256" key="3">
    <source>
        <dbReference type="ARBA" id="ARBA00022985"/>
    </source>
</evidence>
<evidence type="ECO:0000313" key="5">
    <source>
        <dbReference type="EMBL" id="CRH05840.1"/>
    </source>
</evidence>
<dbReference type="InterPro" id="IPR000095">
    <property type="entry name" value="CRIB_dom"/>
</dbReference>
<proteinExistence type="predicted"/>
<dbReference type="InterPro" id="IPR003329">
    <property type="entry name" value="Cytidylyl_trans"/>
</dbReference>
<feature type="domain" description="CRIB" evidence="4">
    <location>
        <begin position="167"/>
        <end position="182"/>
    </location>
</feature>
<name>A0A1S7LFV9_MAGMO</name>
<dbReference type="InterPro" id="IPR029044">
    <property type="entry name" value="Nucleotide-diphossugar_trans"/>
</dbReference>
<dbReference type="Pfam" id="PF02348">
    <property type="entry name" value="CTP_transf_3"/>
    <property type="match status" value="1"/>
</dbReference>
<protein>
    <submittedName>
        <fullName evidence="5">3-deoxy-manno-octulosonate cytidylyltransferase</fullName>
        <ecNumber evidence="5">2.7.7.38</ecNumber>
    </submittedName>
</protein>
<evidence type="ECO:0000256" key="1">
    <source>
        <dbReference type="ARBA" id="ARBA00022679"/>
    </source>
</evidence>
<evidence type="ECO:0000259" key="4">
    <source>
        <dbReference type="PROSITE" id="PS50108"/>
    </source>
</evidence>
<dbReference type="PROSITE" id="PS50108">
    <property type="entry name" value="CRIB"/>
    <property type="match status" value="1"/>
</dbReference>
<reference evidence="5" key="1">
    <citation type="submission" date="2015-04" db="EMBL/GenBank/DDBJ databases">
        <authorList>
            <person name="Syromyatnikov M.Y."/>
            <person name="Popov V.N."/>
        </authorList>
    </citation>
    <scope>NUCLEOTIDE SEQUENCE</scope>
    <source>
        <strain evidence="5">MO-1</strain>
    </source>
</reference>
<dbReference type="AlphaFoldDB" id="A0A1S7LFV9"/>